<evidence type="ECO:0000256" key="2">
    <source>
        <dbReference type="ARBA" id="ARBA00004370"/>
    </source>
</evidence>
<dbReference type="GO" id="GO:0004721">
    <property type="term" value="F:phosphoprotein phosphatase activity"/>
    <property type="evidence" value="ECO:0007669"/>
    <property type="project" value="TreeGrafter"/>
</dbReference>
<dbReference type="CDD" id="cd00075">
    <property type="entry name" value="HATPase"/>
    <property type="match status" value="1"/>
</dbReference>
<comment type="subcellular location">
    <subcellularLocation>
        <location evidence="2">Membrane</location>
    </subcellularLocation>
</comment>
<dbReference type="InterPro" id="IPR005467">
    <property type="entry name" value="His_kinase_dom"/>
</dbReference>
<dbReference type="SUPFAM" id="SSF55874">
    <property type="entry name" value="ATPase domain of HSP90 chaperone/DNA topoisomerase II/histidine kinase"/>
    <property type="match status" value="1"/>
</dbReference>
<evidence type="ECO:0000256" key="5">
    <source>
        <dbReference type="ARBA" id="ARBA00022679"/>
    </source>
</evidence>
<evidence type="ECO:0000313" key="9">
    <source>
        <dbReference type="EMBL" id="SFA72365.1"/>
    </source>
</evidence>
<accession>A0A1I0V7Q8</accession>
<dbReference type="GO" id="GO:0016036">
    <property type="term" value="P:cellular response to phosphate starvation"/>
    <property type="evidence" value="ECO:0007669"/>
    <property type="project" value="TreeGrafter"/>
</dbReference>
<dbReference type="InterPro" id="IPR003594">
    <property type="entry name" value="HATPase_dom"/>
</dbReference>
<dbReference type="PRINTS" id="PR00344">
    <property type="entry name" value="BCTRLSENSOR"/>
</dbReference>
<name>A0A1I0V7Q8_9CLOT</name>
<keyword evidence="10" id="KW-1185">Reference proteome</keyword>
<dbReference type="Proteomes" id="UP000198619">
    <property type="component" value="Unassembled WGS sequence"/>
</dbReference>
<dbReference type="AlphaFoldDB" id="A0A1I0V7Q8"/>
<dbReference type="Gene3D" id="3.30.565.10">
    <property type="entry name" value="Histidine kinase-like ATPase, C-terminal domain"/>
    <property type="match status" value="1"/>
</dbReference>
<sequence>MDISLEKEENRALLKISNAIVNLTLQDVENIFERFYMADKTRSGKGTGLGLAITKGLVEKMNGNIIADMKGDIFNIYCRFRTIKE</sequence>
<dbReference type="PANTHER" id="PTHR45453:SF1">
    <property type="entry name" value="PHOSPHATE REGULON SENSOR PROTEIN PHOR"/>
    <property type="match status" value="1"/>
</dbReference>
<feature type="domain" description="Histidine kinase" evidence="8">
    <location>
        <begin position="1"/>
        <end position="65"/>
    </location>
</feature>
<evidence type="ECO:0000256" key="3">
    <source>
        <dbReference type="ARBA" id="ARBA00012438"/>
    </source>
</evidence>
<dbReference type="PROSITE" id="PS50109">
    <property type="entry name" value="HIS_KIN"/>
    <property type="match status" value="1"/>
</dbReference>
<keyword evidence="5" id="KW-0808">Transferase</keyword>
<evidence type="ECO:0000313" key="10">
    <source>
        <dbReference type="Proteomes" id="UP000198619"/>
    </source>
</evidence>
<dbReference type="Pfam" id="PF02518">
    <property type="entry name" value="HATPase_c"/>
    <property type="match status" value="1"/>
</dbReference>
<dbReference type="GO" id="GO:0005886">
    <property type="term" value="C:plasma membrane"/>
    <property type="evidence" value="ECO:0007669"/>
    <property type="project" value="TreeGrafter"/>
</dbReference>
<protein>
    <recommendedName>
        <fullName evidence="3">histidine kinase</fullName>
        <ecNumber evidence="3">2.7.13.3</ecNumber>
    </recommendedName>
</protein>
<proteinExistence type="predicted"/>
<keyword evidence="4" id="KW-0597">Phosphoprotein</keyword>
<reference evidence="9 10" key="1">
    <citation type="submission" date="2016-10" db="EMBL/GenBank/DDBJ databases">
        <authorList>
            <person name="de Groot N.N."/>
        </authorList>
    </citation>
    <scope>NUCLEOTIDE SEQUENCE [LARGE SCALE GENOMIC DNA]</scope>
    <source>
        <strain evidence="9 10">DSM 12271</strain>
    </source>
</reference>
<evidence type="ECO:0000256" key="4">
    <source>
        <dbReference type="ARBA" id="ARBA00022553"/>
    </source>
</evidence>
<gene>
    <name evidence="9" type="ORF">SAMN04488528_1001215</name>
</gene>
<evidence type="ECO:0000256" key="6">
    <source>
        <dbReference type="ARBA" id="ARBA00022777"/>
    </source>
</evidence>
<keyword evidence="6 9" id="KW-0418">Kinase</keyword>
<dbReference type="EMBL" id="FOKI01000001">
    <property type="protein sequence ID" value="SFA72365.1"/>
    <property type="molecule type" value="Genomic_DNA"/>
</dbReference>
<comment type="catalytic activity">
    <reaction evidence="1">
        <text>ATP + protein L-histidine = ADP + protein N-phospho-L-histidine.</text>
        <dbReference type="EC" id="2.7.13.3"/>
    </reaction>
</comment>
<dbReference type="InterPro" id="IPR036890">
    <property type="entry name" value="HATPase_C_sf"/>
</dbReference>
<dbReference type="GO" id="GO:0000155">
    <property type="term" value="F:phosphorelay sensor kinase activity"/>
    <property type="evidence" value="ECO:0007669"/>
    <property type="project" value="TreeGrafter"/>
</dbReference>
<evidence type="ECO:0000256" key="1">
    <source>
        <dbReference type="ARBA" id="ARBA00000085"/>
    </source>
</evidence>
<organism evidence="9 10">
    <name type="scientific">Clostridium frigidicarnis</name>
    <dbReference type="NCBI Taxonomy" id="84698"/>
    <lineage>
        <taxon>Bacteria</taxon>
        <taxon>Bacillati</taxon>
        <taxon>Bacillota</taxon>
        <taxon>Clostridia</taxon>
        <taxon>Eubacteriales</taxon>
        <taxon>Clostridiaceae</taxon>
        <taxon>Clostridium</taxon>
    </lineage>
</organism>
<evidence type="ECO:0000259" key="8">
    <source>
        <dbReference type="PROSITE" id="PS50109"/>
    </source>
</evidence>
<dbReference type="InterPro" id="IPR050351">
    <property type="entry name" value="BphY/WalK/GraS-like"/>
</dbReference>
<keyword evidence="7" id="KW-0902">Two-component regulatory system</keyword>
<dbReference type="EC" id="2.7.13.3" evidence="3"/>
<dbReference type="STRING" id="84698.SAMN04488528_1001215"/>
<evidence type="ECO:0000256" key="7">
    <source>
        <dbReference type="ARBA" id="ARBA00023012"/>
    </source>
</evidence>
<dbReference type="PANTHER" id="PTHR45453">
    <property type="entry name" value="PHOSPHATE REGULON SENSOR PROTEIN PHOR"/>
    <property type="match status" value="1"/>
</dbReference>
<dbReference type="InterPro" id="IPR004358">
    <property type="entry name" value="Sig_transdc_His_kin-like_C"/>
</dbReference>